<evidence type="ECO:0000256" key="1">
    <source>
        <dbReference type="ARBA" id="ARBA00003907"/>
    </source>
</evidence>
<dbReference type="InterPro" id="IPR007213">
    <property type="entry name" value="Ppm1/Ppm2/Tcmp"/>
</dbReference>
<dbReference type="GO" id="GO:0008168">
    <property type="term" value="F:methyltransferase activity"/>
    <property type="evidence" value="ECO:0007669"/>
    <property type="project" value="UniProtKB-UniRule"/>
</dbReference>
<evidence type="ECO:0000256" key="6">
    <source>
        <dbReference type="RuleBase" id="RU362030"/>
    </source>
</evidence>
<evidence type="ECO:0000256" key="5">
    <source>
        <dbReference type="ARBA" id="ARBA00022691"/>
    </source>
</evidence>
<dbReference type="SUPFAM" id="SSF53335">
    <property type="entry name" value="S-adenosyl-L-methionine-dependent methyltransferases"/>
    <property type="match status" value="1"/>
</dbReference>
<comment type="function">
    <text evidence="1 6">Exhibits S-adenosyl-L-methionine-dependent methyltransferase activity.</text>
</comment>
<evidence type="ECO:0000313" key="8">
    <source>
        <dbReference type="Proteomes" id="UP000193529"/>
    </source>
</evidence>
<dbReference type="Gene3D" id="3.40.50.150">
    <property type="entry name" value="Vaccinia Virus protein VP39"/>
    <property type="match status" value="1"/>
</dbReference>
<dbReference type="EMBL" id="LQPJ01000128">
    <property type="protein sequence ID" value="ORW19747.1"/>
    <property type="molecule type" value="Genomic_DNA"/>
</dbReference>
<gene>
    <name evidence="7" type="ORF">AWC19_16250</name>
</gene>
<dbReference type="PANTHER" id="PTHR43619">
    <property type="entry name" value="S-ADENOSYL-L-METHIONINE-DEPENDENT METHYLTRANSFERASE YKTD-RELATED"/>
    <property type="match status" value="1"/>
</dbReference>
<dbReference type="NCBIfam" id="TIGR00027">
    <property type="entry name" value="mthyl_TIGR00027"/>
    <property type="match status" value="1"/>
</dbReference>
<dbReference type="Proteomes" id="UP000193529">
    <property type="component" value="Unassembled WGS sequence"/>
</dbReference>
<protein>
    <recommendedName>
        <fullName evidence="6">S-adenosyl-L-methionine-dependent methyltransferase</fullName>
        <ecNumber evidence="6">2.1.1.-</ecNumber>
    </recommendedName>
</protein>
<accession>A0A1X1Z8J4</accession>
<comment type="similarity">
    <text evidence="2 6">Belongs to the UPF0677 family.</text>
</comment>
<dbReference type="EC" id="2.1.1.-" evidence="6"/>
<keyword evidence="8" id="KW-1185">Reference proteome</keyword>
<sequence length="303" mass="33369">MIPAKKEWLRSEGDQWDVVTSVGYTALAVAAARAIVTSRPNPPARDVYAESFVRASGEPYLISLIDGHRGSSEAAGPGWPEFISLQMQFFDTFFDTACVRGLRQVVIMAAGLDARAFRLAWPAGTQLFEVDQADVLDFKSRVLDARGAAPTAERHEVRVDLRDDWVAALIASGFDPTLPTAWLVEGLLMYLPGAAHDALLERINENSARGSELATHVFWPADDFVGMFDTLSENNDPFAQIKVTDLFYDDPRVNLVDWFSAQGWHVSSVTAGEISAQYGRPLLGISKQLDRAATTPRFVHAVR</sequence>
<organism evidence="7 8">
    <name type="scientific">Mycobacterium palustre</name>
    <dbReference type="NCBI Taxonomy" id="153971"/>
    <lineage>
        <taxon>Bacteria</taxon>
        <taxon>Bacillati</taxon>
        <taxon>Actinomycetota</taxon>
        <taxon>Actinomycetes</taxon>
        <taxon>Mycobacteriales</taxon>
        <taxon>Mycobacteriaceae</taxon>
        <taxon>Mycobacterium</taxon>
        <taxon>Mycobacterium simiae complex</taxon>
    </lineage>
</organism>
<dbReference type="Pfam" id="PF04072">
    <property type="entry name" value="LCM"/>
    <property type="match status" value="1"/>
</dbReference>
<reference evidence="7 8" key="1">
    <citation type="submission" date="2016-01" db="EMBL/GenBank/DDBJ databases">
        <title>The new phylogeny of the genus Mycobacterium.</title>
        <authorList>
            <person name="Tarcisio F."/>
            <person name="Conor M."/>
            <person name="Antonella G."/>
            <person name="Elisabetta G."/>
            <person name="Giulia F.S."/>
            <person name="Sara T."/>
            <person name="Anna F."/>
            <person name="Clotilde B."/>
            <person name="Roberto B."/>
            <person name="Veronica D.S."/>
            <person name="Fabio R."/>
            <person name="Monica P."/>
            <person name="Olivier J."/>
            <person name="Enrico T."/>
            <person name="Nicola S."/>
        </authorList>
    </citation>
    <scope>NUCLEOTIDE SEQUENCE [LARGE SCALE GENOMIC DNA]</scope>
    <source>
        <strain evidence="7 8">DSM 44572</strain>
    </source>
</reference>
<keyword evidence="5 6" id="KW-0949">S-adenosyl-L-methionine</keyword>
<dbReference type="PANTHER" id="PTHR43619:SF2">
    <property type="entry name" value="S-ADENOSYL-L-METHIONINE-DEPENDENT METHYLTRANSFERASES SUPERFAMILY PROTEIN"/>
    <property type="match status" value="1"/>
</dbReference>
<dbReference type="RefSeq" id="WP_245849221.1">
    <property type="nucleotide sequence ID" value="NZ_JACKRZ010000163.1"/>
</dbReference>
<keyword evidence="3 6" id="KW-0489">Methyltransferase</keyword>
<keyword evidence="4" id="KW-0808">Transferase</keyword>
<comment type="caution">
    <text evidence="7">The sequence shown here is derived from an EMBL/GenBank/DDBJ whole genome shotgun (WGS) entry which is preliminary data.</text>
</comment>
<dbReference type="STRING" id="153971.AWC19_16250"/>
<dbReference type="AlphaFoldDB" id="A0A1X1Z8J4"/>
<dbReference type="GO" id="GO:0032259">
    <property type="term" value="P:methylation"/>
    <property type="evidence" value="ECO:0007669"/>
    <property type="project" value="UniProtKB-KW"/>
</dbReference>
<evidence type="ECO:0000256" key="4">
    <source>
        <dbReference type="ARBA" id="ARBA00022679"/>
    </source>
</evidence>
<evidence type="ECO:0000313" key="7">
    <source>
        <dbReference type="EMBL" id="ORW19747.1"/>
    </source>
</evidence>
<evidence type="ECO:0000256" key="3">
    <source>
        <dbReference type="ARBA" id="ARBA00022603"/>
    </source>
</evidence>
<proteinExistence type="inferred from homology"/>
<dbReference type="InterPro" id="IPR029063">
    <property type="entry name" value="SAM-dependent_MTases_sf"/>
</dbReference>
<name>A0A1X1Z8J4_9MYCO</name>
<evidence type="ECO:0000256" key="2">
    <source>
        <dbReference type="ARBA" id="ARBA00008138"/>
    </source>
</evidence>
<dbReference type="InterPro" id="IPR011610">
    <property type="entry name" value="SAM_mthyl_Trfase_ML2640-like"/>
</dbReference>